<dbReference type="EMBL" id="JBJQND010000009">
    <property type="protein sequence ID" value="KAL3867452.1"/>
    <property type="molecule type" value="Genomic_DNA"/>
</dbReference>
<dbReference type="InterPro" id="IPR034720">
    <property type="entry name" value="Viral_alk_exo"/>
</dbReference>
<evidence type="ECO:0000313" key="6">
    <source>
        <dbReference type="Proteomes" id="UP001634394"/>
    </source>
</evidence>
<evidence type="ECO:0000256" key="3">
    <source>
        <dbReference type="ARBA" id="ARBA00022801"/>
    </source>
</evidence>
<keyword evidence="6" id="KW-1185">Reference proteome</keyword>
<evidence type="ECO:0000256" key="1">
    <source>
        <dbReference type="ARBA" id="ARBA00022722"/>
    </source>
</evidence>
<keyword evidence="2" id="KW-0255">Endonuclease</keyword>
<sequence length="90" mass="10538">MQYPKLLSDLFEKEIHQLPLCEVRKQCNELKFEVTASQMEALEQSTPGQFMSKLWQKHRAGRITVPKIQSSMSYKFYKACTSPDQKHMLS</sequence>
<proteinExistence type="predicted"/>
<dbReference type="AlphaFoldDB" id="A0ABD3W0Q9"/>
<gene>
    <name evidence="5" type="ORF">ACJMK2_044654</name>
</gene>
<evidence type="ECO:0000313" key="5">
    <source>
        <dbReference type="EMBL" id="KAL3867452.1"/>
    </source>
</evidence>
<dbReference type="Pfam" id="PF01771">
    <property type="entry name" value="Viral_alk_exo"/>
    <property type="match status" value="1"/>
</dbReference>
<protein>
    <submittedName>
        <fullName evidence="5">Uncharacterized protein</fullName>
    </submittedName>
</protein>
<keyword evidence="1" id="KW-0540">Nuclease</keyword>
<name>A0ABD3W0Q9_SINWO</name>
<accession>A0ABD3W0Q9</accession>
<comment type="caution">
    <text evidence="5">The sequence shown here is derived from an EMBL/GenBank/DDBJ whole genome shotgun (WGS) entry which is preliminary data.</text>
</comment>
<dbReference type="GO" id="GO:0004519">
    <property type="term" value="F:endonuclease activity"/>
    <property type="evidence" value="ECO:0007669"/>
    <property type="project" value="UniProtKB-KW"/>
</dbReference>
<evidence type="ECO:0000256" key="2">
    <source>
        <dbReference type="ARBA" id="ARBA00022759"/>
    </source>
</evidence>
<keyword evidence="3" id="KW-0378">Hydrolase</keyword>
<reference evidence="5 6" key="1">
    <citation type="submission" date="2024-11" db="EMBL/GenBank/DDBJ databases">
        <title>Chromosome-level genome assembly of the freshwater bivalve Anodonta woodiana.</title>
        <authorList>
            <person name="Chen X."/>
        </authorList>
    </citation>
    <scope>NUCLEOTIDE SEQUENCE [LARGE SCALE GENOMIC DNA]</scope>
    <source>
        <strain evidence="5">MN2024</strain>
        <tissue evidence="5">Gills</tissue>
    </source>
</reference>
<keyword evidence="4" id="KW-0269">Exonuclease</keyword>
<dbReference type="GO" id="GO:0004527">
    <property type="term" value="F:exonuclease activity"/>
    <property type="evidence" value="ECO:0007669"/>
    <property type="project" value="UniProtKB-KW"/>
</dbReference>
<evidence type="ECO:0000256" key="4">
    <source>
        <dbReference type="ARBA" id="ARBA00022839"/>
    </source>
</evidence>
<dbReference type="Proteomes" id="UP001634394">
    <property type="component" value="Unassembled WGS sequence"/>
</dbReference>
<organism evidence="5 6">
    <name type="scientific">Sinanodonta woodiana</name>
    <name type="common">Chinese pond mussel</name>
    <name type="synonym">Anodonta woodiana</name>
    <dbReference type="NCBI Taxonomy" id="1069815"/>
    <lineage>
        <taxon>Eukaryota</taxon>
        <taxon>Metazoa</taxon>
        <taxon>Spiralia</taxon>
        <taxon>Lophotrochozoa</taxon>
        <taxon>Mollusca</taxon>
        <taxon>Bivalvia</taxon>
        <taxon>Autobranchia</taxon>
        <taxon>Heteroconchia</taxon>
        <taxon>Palaeoheterodonta</taxon>
        <taxon>Unionida</taxon>
        <taxon>Unionoidea</taxon>
        <taxon>Unionidae</taxon>
        <taxon>Unioninae</taxon>
        <taxon>Sinanodonta</taxon>
    </lineage>
</organism>